<name>A0A840I1Z7_9PROT</name>
<accession>A0A840I1Z7</accession>
<comment type="similarity">
    <text evidence="8 9">Belongs to the TonB-dependent receptor family.</text>
</comment>
<gene>
    <name evidence="13" type="ORF">GGQ59_000764</name>
</gene>
<keyword evidence="5 9" id="KW-0798">TonB box</keyword>
<dbReference type="AlphaFoldDB" id="A0A840I1Z7"/>
<keyword evidence="7 8" id="KW-0998">Cell outer membrane</keyword>
<dbReference type="Pfam" id="PF00593">
    <property type="entry name" value="TonB_dep_Rec_b-barrel"/>
    <property type="match status" value="1"/>
</dbReference>
<evidence type="ECO:0000313" key="13">
    <source>
        <dbReference type="EMBL" id="MBB4658264.1"/>
    </source>
</evidence>
<keyword evidence="13" id="KW-0675">Receptor</keyword>
<evidence type="ECO:0000259" key="12">
    <source>
        <dbReference type="Pfam" id="PF07715"/>
    </source>
</evidence>
<keyword evidence="6 8" id="KW-0472">Membrane</keyword>
<protein>
    <submittedName>
        <fullName evidence="13">Iron complex outermembrane receptor protein</fullName>
    </submittedName>
</protein>
<comment type="caution">
    <text evidence="13">The sequence shown here is derived from an EMBL/GenBank/DDBJ whole genome shotgun (WGS) entry which is preliminary data.</text>
</comment>
<organism evidence="13 14">
    <name type="scientific">Parvularcula dongshanensis</name>
    <dbReference type="NCBI Taxonomy" id="1173995"/>
    <lineage>
        <taxon>Bacteria</taxon>
        <taxon>Pseudomonadati</taxon>
        <taxon>Pseudomonadota</taxon>
        <taxon>Alphaproteobacteria</taxon>
        <taxon>Parvularculales</taxon>
        <taxon>Parvularculaceae</taxon>
        <taxon>Parvularcula</taxon>
    </lineage>
</organism>
<reference evidence="13 14" key="1">
    <citation type="submission" date="2020-08" db="EMBL/GenBank/DDBJ databases">
        <title>Genomic Encyclopedia of Type Strains, Phase IV (KMG-IV): sequencing the most valuable type-strain genomes for metagenomic binning, comparative biology and taxonomic classification.</title>
        <authorList>
            <person name="Goeker M."/>
        </authorList>
    </citation>
    <scope>NUCLEOTIDE SEQUENCE [LARGE SCALE GENOMIC DNA]</scope>
    <source>
        <strain evidence="13 14">DSM 102850</strain>
    </source>
</reference>
<feature type="domain" description="TonB-dependent receptor plug" evidence="12">
    <location>
        <begin position="40"/>
        <end position="143"/>
    </location>
</feature>
<keyword evidence="10" id="KW-0732">Signal</keyword>
<dbReference type="GO" id="GO:0044718">
    <property type="term" value="P:siderophore transmembrane transport"/>
    <property type="evidence" value="ECO:0007669"/>
    <property type="project" value="TreeGrafter"/>
</dbReference>
<evidence type="ECO:0000259" key="11">
    <source>
        <dbReference type="Pfam" id="PF00593"/>
    </source>
</evidence>
<feature type="domain" description="TonB-dependent receptor-like beta-barrel" evidence="11">
    <location>
        <begin position="327"/>
        <end position="654"/>
    </location>
</feature>
<evidence type="ECO:0000256" key="1">
    <source>
        <dbReference type="ARBA" id="ARBA00004571"/>
    </source>
</evidence>
<dbReference type="SUPFAM" id="SSF56935">
    <property type="entry name" value="Porins"/>
    <property type="match status" value="1"/>
</dbReference>
<proteinExistence type="inferred from homology"/>
<keyword evidence="3 8" id="KW-1134">Transmembrane beta strand</keyword>
<dbReference type="InterPro" id="IPR000531">
    <property type="entry name" value="Beta-barrel_TonB"/>
</dbReference>
<dbReference type="Gene3D" id="2.170.130.10">
    <property type="entry name" value="TonB-dependent receptor, plug domain"/>
    <property type="match status" value="1"/>
</dbReference>
<dbReference type="RefSeq" id="WP_183815953.1">
    <property type="nucleotide sequence ID" value="NZ_JACHOB010000001.1"/>
</dbReference>
<dbReference type="EMBL" id="JACHOB010000001">
    <property type="protein sequence ID" value="MBB4658264.1"/>
    <property type="molecule type" value="Genomic_DNA"/>
</dbReference>
<keyword evidence="4 8" id="KW-0812">Transmembrane</keyword>
<dbReference type="GO" id="GO:0009279">
    <property type="term" value="C:cell outer membrane"/>
    <property type="evidence" value="ECO:0007669"/>
    <property type="project" value="UniProtKB-SubCell"/>
</dbReference>
<dbReference type="Pfam" id="PF07715">
    <property type="entry name" value="Plug"/>
    <property type="match status" value="1"/>
</dbReference>
<dbReference type="PANTHER" id="PTHR30069">
    <property type="entry name" value="TONB-DEPENDENT OUTER MEMBRANE RECEPTOR"/>
    <property type="match status" value="1"/>
</dbReference>
<evidence type="ECO:0000256" key="7">
    <source>
        <dbReference type="ARBA" id="ARBA00023237"/>
    </source>
</evidence>
<evidence type="ECO:0000256" key="2">
    <source>
        <dbReference type="ARBA" id="ARBA00022448"/>
    </source>
</evidence>
<dbReference type="InterPro" id="IPR039426">
    <property type="entry name" value="TonB-dep_rcpt-like"/>
</dbReference>
<dbReference type="InterPro" id="IPR036942">
    <property type="entry name" value="Beta-barrel_TonB_sf"/>
</dbReference>
<sequence>MKTTLRASCACLALLASPALAQDDDVIVVTGSPLHGSQDDLLTGASVLGGEDLQRRAAGTIGETLRTEPGISDTAFGAGASRPIIRGQSGDRVRILTNGIGSIDASSASPDHAVAVEPATAERIEVIRGTSLLRYGSSAAGGVVNVIDGRLPETAPDGIEGAVRVQGATVNDSAEVAGGLNALAGSVGGVDVVVSASGSWRDAEDYDIPGFAESARLRALEEEEAGEIGEGGHEDDEVRDSLPNSFVHTASGAGGLALIGERGRLAVSVSRLDTKYGVPGGHEHEEGEEVDAEEEGGVFIDLGQTRVDMNGALALGGFFEEATLFAGYADYRHTEFEGPNEPGTVFTNEGFEGRLELLQTQRGGWRGASGVQVLTRDFAAIGDEAFVKPTTTDQYGLYTFQEVQAGPWHLEGGARVERTEHARNQGLPGRDFTGVSGSLGAGYDVTDSFDVGLTLSRTERAPTTEELFSDGPHLATDQYQLGDEGLGLETALGVEALAHLHGGWGALTLNLFATDYDGYVYERETGDEEDGLPVYRFTGADARFLGFELFGETGLGEFGGFDLSVDGTLDYVDAELKDAPEGTSENLPRIPPLGLTAGVEAEGYGASLRVEVEHEAGQDEVASYELPTASYTLLNLYASYALTDRVSLRAALLNATDEEARTHASFLKEEVPLPGRNLRLSLSYAF</sequence>
<dbReference type="InterPro" id="IPR012910">
    <property type="entry name" value="Plug_dom"/>
</dbReference>
<dbReference type="PANTHER" id="PTHR30069:SF40">
    <property type="entry name" value="TONB-DEPENDENT RECEPTOR NMB0964-RELATED"/>
    <property type="match status" value="1"/>
</dbReference>
<evidence type="ECO:0000256" key="6">
    <source>
        <dbReference type="ARBA" id="ARBA00023136"/>
    </source>
</evidence>
<evidence type="ECO:0000256" key="9">
    <source>
        <dbReference type="RuleBase" id="RU003357"/>
    </source>
</evidence>
<evidence type="ECO:0000256" key="3">
    <source>
        <dbReference type="ARBA" id="ARBA00022452"/>
    </source>
</evidence>
<keyword evidence="2 8" id="KW-0813">Transport</keyword>
<evidence type="ECO:0000256" key="4">
    <source>
        <dbReference type="ARBA" id="ARBA00022692"/>
    </source>
</evidence>
<dbReference type="GO" id="GO:0015344">
    <property type="term" value="F:siderophore uptake transmembrane transporter activity"/>
    <property type="evidence" value="ECO:0007669"/>
    <property type="project" value="TreeGrafter"/>
</dbReference>
<dbReference type="CDD" id="cd01347">
    <property type="entry name" value="ligand_gated_channel"/>
    <property type="match status" value="1"/>
</dbReference>
<evidence type="ECO:0000313" key="14">
    <source>
        <dbReference type="Proteomes" id="UP000563524"/>
    </source>
</evidence>
<evidence type="ECO:0000256" key="10">
    <source>
        <dbReference type="SAM" id="SignalP"/>
    </source>
</evidence>
<evidence type="ECO:0000256" key="8">
    <source>
        <dbReference type="PROSITE-ProRule" id="PRU01360"/>
    </source>
</evidence>
<dbReference type="PROSITE" id="PS52016">
    <property type="entry name" value="TONB_DEPENDENT_REC_3"/>
    <property type="match status" value="1"/>
</dbReference>
<evidence type="ECO:0000256" key="5">
    <source>
        <dbReference type="ARBA" id="ARBA00023077"/>
    </source>
</evidence>
<dbReference type="InterPro" id="IPR037066">
    <property type="entry name" value="Plug_dom_sf"/>
</dbReference>
<feature type="chain" id="PRO_5032385286" evidence="10">
    <location>
        <begin position="22"/>
        <end position="686"/>
    </location>
</feature>
<comment type="subcellular location">
    <subcellularLocation>
        <location evidence="1 8">Cell outer membrane</location>
        <topology evidence="1 8">Multi-pass membrane protein</topology>
    </subcellularLocation>
</comment>
<dbReference type="Gene3D" id="2.40.170.20">
    <property type="entry name" value="TonB-dependent receptor, beta-barrel domain"/>
    <property type="match status" value="1"/>
</dbReference>
<feature type="signal peptide" evidence="10">
    <location>
        <begin position="1"/>
        <end position="21"/>
    </location>
</feature>
<keyword evidence="14" id="KW-1185">Reference proteome</keyword>
<dbReference type="Proteomes" id="UP000563524">
    <property type="component" value="Unassembled WGS sequence"/>
</dbReference>